<gene>
    <name evidence="4" type="ORF">NCCP691_33150</name>
</gene>
<dbReference type="InterPro" id="IPR029787">
    <property type="entry name" value="Nucleotide_cyclase"/>
</dbReference>
<dbReference type="SUPFAM" id="SSF141868">
    <property type="entry name" value="EAL domain-like"/>
    <property type="match status" value="1"/>
</dbReference>
<dbReference type="CDD" id="cd00130">
    <property type="entry name" value="PAS"/>
    <property type="match status" value="1"/>
</dbReference>
<protein>
    <recommendedName>
        <fullName evidence="6">PAS domain S-box-containing protein/diguanylate cyclase (GGDEF)-like protein</fullName>
    </recommendedName>
</protein>
<dbReference type="Pfam" id="PF08448">
    <property type="entry name" value="PAS_4"/>
    <property type="match status" value="1"/>
</dbReference>
<keyword evidence="5" id="KW-1185">Reference proteome</keyword>
<organism evidence="4 5">
    <name type="scientific">Noviherbaspirillum aridicola</name>
    <dbReference type="NCBI Taxonomy" id="2849687"/>
    <lineage>
        <taxon>Bacteria</taxon>
        <taxon>Pseudomonadati</taxon>
        <taxon>Pseudomonadota</taxon>
        <taxon>Betaproteobacteria</taxon>
        <taxon>Burkholderiales</taxon>
        <taxon>Oxalobacteraceae</taxon>
        <taxon>Noviherbaspirillum</taxon>
    </lineage>
</organism>
<evidence type="ECO:0000256" key="1">
    <source>
        <dbReference type="SAM" id="Phobius"/>
    </source>
</evidence>
<dbReference type="SUPFAM" id="SSF55073">
    <property type="entry name" value="Nucleotide cyclase"/>
    <property type="match status" value="1"/>
</dbReference>
<dbReference type="NCBIfam" id="TIGR00254">
    <property type="entry name" value="GGDEF"/>
    <property type="match status" value="1"/>
</dbReference>
<name>A0ABQ4Q8I7_9BURK</name>
<dbReference type="InterPro" id="IPR001633">
    <property type="entry name" value="EAL_dom"/>
</dbReference>
<keyword evidence="1" id="KW-1133">Transmembrane helix</keyword>
<keyword evidence="1" id="KW-0472">Membrane</keyword>
<dbReference type="PROSITE" id="PS50883">
    <property type="entry name" value="EAL"/>
    <property type="match status" value="1"/>
</dbReference>
<dbReference type="Gene3D" id="3.30.70.270">
    <property type="match status" value="1"/>
</dbReference>
<evidence type="ECO:0008006" key="6">
    <source>
        <dbReference type="Google" id="ProtNLM"/>
    </source>
</evidence>
<proteinExistence type="predicted"/>
<dbReference type="InterPro" id="IPR000014">
    <property type="entry name" value="PAS"/>
</dbReference>
<dbReference type="Pfam" id="PF00990">
    <property type="entry name" value="GGDEF"/>
    <property type="match status" value="1"/>
</dbReference>
<dbReference type="SUPFAM" id="SSF55785">
    <property type="entry name" value="PYP-like sensor domain (PAS domain)"/>
    <property type="match status" value="1"/>
</dbReference>
<dbReference type="Pfam" id="PF00563">
    <property type="entry name" value="EAL"/>
    <property type="match status" value="1"/>
</dbReference>
<dbReference type="SMART" id="SM00267">
    <property type="entry name" value="GGDEF"/>
    <property type="match status" value="1"/>
</dbReference>
<sequence>MPVPEDIKEPVQKNHNVAMPRNEAPQLPWLAIAFILIAVLWIATEARLSNERAAAMERGAMRAAALSDAYSEQISRTLDEIDRTTLLLRTLWQEKQGELNLAAYYRNGIFPSNFFNASVATRDGNVTASTFGLPNPLNFADRDWFRAHRADRKLGLLISPQEVGPRSGRPIIRFSRRLETLTGEFDGATWVTVEPPYLTTFYGAGQLNPGEFISIRLWNGSVLATRVGQQDGKRPIFYRANPVFSTTEGVLNEPGNKFVDGAERLVAWQKSARYPVVAIVGLKTDEILGAYRASAADWRLAASLVTVLLAAVAVVGMWFSRKLGERKRQAEDTKETYRLAVDAAQEGFYMLRPIMDGTGYALDFRIEDCNERAAAFAGMQRTDMLGLVLSKALPVEYQRDTLRILRNVMETGFLEEEFRVPALKGRQPAWLYRRFMRSAGGIAMVVRDISSSKAHEQELVQLANTDALTGLPNRHWLVNYLPLALARAGNAMKQLAVLFIDLDDFKNINDTLGHDAGDELLNEVALRLRQTIRASDHAVRLGGDEFTVVLEHLEGASDVSRVADQIIKSLGAPFTVKGISGQRIHASIGISTYPHNGRDGETLLKHADVAMYAAKSAGKGRYHFYHPNLSESLITRLSREHAVRHAVENDEFVVYFQPRYGVQSGRMSSMEALVRWQHPERGLLYPGEFIDVAEDTGLIVRLGELVIEKVCAQLAAWKRMGLHVSPVSVNVSPHQLKVGNVSSYLAACLRRHDVEARLVEVELTESAVIDQSRGVIRELQELRELGVKLMVDDFGTGHSSLAQLHRLDVDVLKVDKAFTDALTSGTEGQVLFQAIVSMASALDMCVVAEGVETPEQLSMLRKLNCDEVQGFLFSPAVPGDAVAALMARPAL</sequence>
<dbReference type="InterPro" id="IPR013656">
    <property type="entry name" value="PAS_4"/>
</dbReference>
<dbReference type="CDD" id="cd12914">
    <property type="entry name" value="PDC1_DGC_like"/>
    <property type="match status" value="1"/>
</dbReference>
<evidence type="ECO:0000259" key="3">
    <source>
        <dbReference type="PROSITE" id="PS50887"/>
    </source>
</evidence>
<dbReference type="PANTHER" id="PTHR44757">
    <property type="entry name" value="DIGUANYLATE CYCLASE DGCP"/>
    <property type="match status" value="1"/>
</dbReference>
<feature type="transmembrane region" description="Helical" evidence="1">
    <location>
        <begin position="26"/>
        <end position="43"/>
    </location>
</feature>
<dbReference type="PROSITE" id="PS50887">
    <property type="entry name" value="GGDEF"/>
    <property type="match status" value="1"/>
</dbReference>
<accession>A0ABQ4Q8I7</accession>
<evidence type="ECO:0000259" key="2">
    <source>
        <dbReference type="PROSITE" id="PS50883"/>
    </source>
</evidence>
<reference evidence="4 5" key="1">
    <citation type="journal article" date="2022" name="Int. J. Syst. Evol. Microbiol.">
        <title>Noviherbaspirillum aridicola sp. nov., isolated from an arid soil in Pakistan.</title>
        <authorList>
            <person name="Khan I.U."/>
            <person name="Saqib M."/>
            <person name="Amin A."/>
            <person name="Hussain F."/>
            <person name="Li L."/>
            <person name="Liu Y.H."/>
            <person name="Fang B.Z."/>
            <person name="Ahmed I."/>
            <person name="Li W.J."/>
        </authorList>
    </citation>
    <scope>NUCLEOTIDE SEQUENCE [LARGE SCALE GENOMIC DNA]</scope>
    <source>
        <strain evidence="4 5">NCCP-691</strain>
    </source>
</reference>
<comment type="caution">
    <text evidence="4">The sequence shown here is derived from an EMBL/GenBank/DDBJ whole genome shotgun (WGS) entry which is preliminary data.</text>
</comment>
<feature type="transmembrane region" description="Helical" evidence="1">
    <location>
        <begin position="300"/>
        <end position="319"/>
    </location>
</feature>
<dbReference type="EMBL" id="BPMK01000016">
    <property type="protein sequence ID" value="GIZ53301.1"/>
    <property type="molecule type" value="Genomic_DNA"/>
</dbReference>
<dbReference type="InterPro" id="IPR052155">
    <property type="entry name" value="Biofilm_reg_signaling"/>
</dbReference>
<dbReference type="InterPro" id="IPR000160">
    <property type="entry name" value="GGDEF_dom"/>
</dbReference>
<dbReference type="CDD" id="cd01948">
    <property type="entry name" value="EAL"/>
    <property type="match status" value="1"/>
</dbReference>
<feature type="domain" description="GGDEF" evidence="3">
    <location>
        <begin position="493"/>
        <end position="627"/>
    </location>
</feature>
<dbReference type="InterPro" id="IPR035965">
    <property type="entry name" value="PAS-like_dom_sf"/>
</dbReference>
<dbReference type="Gene3D" id="3.30.450.20">
    <property type="entry name" value="PAS domain"/>
    <property type="match status" value="3"/>
</dbReference>
<feature type="domain" description="EAL" evidence="2">
    <location>
        <begin position="636"/>
        <end position="890"/>
    </location>
</feature>
<keyword evidence="1" id="KW-0812">Transmembrane</keyword>
<evidence type="ECO:0000313" key="4">
    <source>
        <dbReference type="EMBL" id="GIZ53301.1"/>
    </source>
</evidence>
<dbReference type="CDD" id="cd01949">
    <property type="entry name" value="GGDEF"/>
    <property type="match status" value="1"/>
</dbReference>
<dbReference type="InterPro" id="IPR035919">
    <property type="entry name" value="EAL_sf"/>
</dbReference>
<dbReference type="InterPro" id="IPR043128">
    <property type="entry name" value="Rev_trsase/Diguanyl_cyclase"/>
</dbReference>
<dbReference type="Proteomes" id="UP000887222">
    <property type="component" value="Unassembled WGS sequence"/>
</dbReference>
<dbReference type="Gene3D" id="3.20.20.450">
    <property type="entry name" value="EAL domain"/>
    <property type="match status" value="1"/>
</dbReference>
<dbReference type="PANTHER" id="PTHR44757:SF2">
    <property type="entry name" value="BIOFILM ARCHITECTURE MAINTENANCE PROTEIN MBAA"/>
    <property type="match status" value="1"/>
</dbReference>
<dbReference type="CDD" id="cd12915">
    <property type="entry name" value="PDC2_DGC_like"/>
    <property type="match status" value="1"/>
</dbReference>
<evidence type="ECO:0000313" key="5">
    <source>
        <dbReference type="Proteomes" id="UP000887222"/>
    </source>
</evidence>
<dbReference type="SMART" id="SM00052">
    <property type="entry name" value="EAL"/>
    <property type="match status" value="1"/>
</dbReference>